<evidence type="ECO:0000313" key="2">
    <source>
        <dbReference type="Proteomes" id="UP000308133"/>
    </source>
</evidence>
<proteinExistence type="predicted"/>
<evidence type="ECO:0000313" key="1">
    <source>
        <dbReference type="EMBL" id="TKX25158.1"/>
    </source>
</evidence>
<sequence length="81" mass="8871">MGFTADSPEVAEVELINREWLIGRLKRMEIGDLAGVEIADAVDHRSGVLNGANPEIEERFGPFMAQAAETSMQVLRSALDQ</sequence>
<name>A0A4U7B1S6_9PEZI</name>
<protein>
    <submittedName>
        <fullName evidence="1">Uncharacterized protein</fullName>
    </submittedName>
</protein>
<organism evidence="1 2">
    <name type="scientific">Elsinoe australis</name>
    <dbReference type="NCBI Taxonomy" id="40998"/>
    <lineage>
        <taxon>Eukaryota</taxon>
        <taxon>Fungi</taxon>
        <taxon>Dikarya</taxon>
        <taxon>Ascomycota</taxon>
        <taxon>Pezizomycotina</taxon>
        <taxon>Dothideomycetes</taxon>
        <taxon>Dothideomycetidae</taxon>
        <taxon>Myriangiales</taxon>
        <taxon>Elsinoaceae</taxon>
        <taxon>Elsinoe</taxon>
    </lineage>
</organism>
<dbReference type="AlphaFoldDB" id="A0A4U7B1S6"/>
<comment type="caution">
    <text evidence="1">The sequence shown here is derived from an EMBL/GenBank/DDBJ whole genome shotgun (WGS) entry which is preliminary data.</text>
</comment>
<gene>
    <name evidence="1" type="ORF">C1H76_2388</name>
</gene>
<dbReference type="EMBL" id="PTQR01000030">
    <property type="protein sequence ID" value="TKX25158.1"/>
    <property type="molecule type" value="Genomic_DNA"/>
</dbReference>
<dbReference type="Proteomes" id="UP000308133">
    <property type="component" value="Unassembled WGS sequence"/>
</dbReference>
<accession>A0A4U7B1S6</accession>
<reference evidence="1 2" key="1">
    <citation type="submission" date="2018-02" db="EMBL/GenBank/DDBJ databases">
        <title>Draft genome sequences of Elsinoe sp., causing black scab on jojoba.</title>
        <authorList>
            <person name="Stodart B."/>
            <person name="Jeffress S."/>
            <person name="Ash G."/>
            <person name="Arun Chinnappa K."/>
        </authorList>
    </citation>
    <scope>NUCLEOTIDE SEQUENCE [LARGE SCALE GENOMIC DNA]</scope>
    <source>
        <strain evidence="1 2">Hillstone_2</strain>
    </source>
</reference>